<keyword evidence="3" id="KW-1185">Reference proteome</keyword>
<protein>
    <submittedName>
        <fullName evidence="2">Helix-turn-helix domain-containing protein</fullName>
    </submittedName>
</protein>
<proteinExistence type="predicted"/>
<name>A0A544TBI7_9BACI</name>
<feature type="domain" description="Helix-turn-helix" evidence="1">
    <location>
        <begin position="29"/>
        <end position="78"/>
    </location>
</feature>
<dbReference type="OrthoDB" id="2737532at2"/>
<dbReference type="InterPro" id="IPR041657">
    <property type="entry name" value="HTH_17"/>
</dbReference>
<dbReference type="RefSeq" id="WP_142607371.1">
    <property type="nucleotide sequence ID" value="NZ_VDGG01000018.1"/>
</dbReference>
<evidence type="ECO:0000313" key="2">
    <source>
        <dbReference type="EMBL" id="TQR14756.1"/>
    </source>
</evidence>
<dbReference type="Proteomes" id="UP000318937">
    <property type="component" value="Unassembled WGS sequence"/>
</dbReference>
<accession>A0A544TBI7</accession>
<dbReference type="Pfam" id="PF12728">
    <property type="entry name" value="HTH_17"/>
    <property type="match status" value="1"/>
</dbReference>
<reference evidence="2 3" key="1">
    <citation type="submission" date="2019-05" db="EMBL/GenBank/DDBJ databases">
        <title>Psychrobacillus vulpis sp. nov., a new species isolated from feces of a red fox that inhabits in The Tablas de Daimiel Natural Park, Albacete, Spain.</title>
        <authorList>
            <person name="Rodriguez M."/>
            <person name="Reina J.C."/>
            <person name="Bejar V."/>
            <person name="Llamas I."/>
        </authorList>
    </citation>
    <scope>NUCLEOTIDE SEQUENCE [LARGE SCALE GENOMIC DNA]</scope>
    <source>
        <strain evidence="2 3">NHI-2</strain>
    </source>
</reference>
<dbReference type="EMBL" id="VDGG01000018">
    <property type="protein sequence ID" value="TQR14756.1"/>
    <property type="molecule type" value="Genomic_DNA"/>
</dbReference>
<evidence type="ECO:0000259" key="1">
    <source>
        <dbReference type="Pfam" id="PF12728"/>
    </source>
</evidence>
<gene>
    <name evidence="2" type="ORF">FG383_10575</name>
</gene>
<evidence type="ECO:0000313" key="3">
    <source>
        <dbReference type="Proteomes" id="UP000318937"/>
    </source>
</evidence>
<comment type="caution">
    <text evidence="2">The sequence shown here is derived from an EMBL/GenBank/DDBJ whole genome shotgun (WGS) entry which is preliminary data.</text>
</comment>
<sequence>MQEELKEILNGLLNNLLKEIENNSTTKQWLSLKEACDYAGVSYNTLMKFRLHNGLKIAEINGVKRVSKTEIDNFFNENSF</sequence>
<dbReference type="AlphaFoldDB" id="A0A544TBI7"/>
<organism evidence="2 3">
    <name type="scientific">Psychrobacillus soli</name>
    <dbReference type="NCBI Taxonomy" id="1543965"/>
    <lineage>
        <taxon>Bacteria</taxon>
        <taxon>Bacillati</taxon>
        <taxon>Bacillota</taxon>
        <taxon>Bacilli</taxon>
        <taxon>Bacillales</taxon>
        <taxon>Bacillaceae</taxon>
        <taxon>Psychrobacillus</taxon>
    </lineage>
</organism>